<dbReference type="Gene3D" id="1.10.1240.100">
    <property type="match status" value="1"/>
</dbReference>
<dbReference type="Proteomes" id="UP000219452">
    <property type="component" value="Unassembled WGS sequence"/>
</dbReference>
<dbReference type="Pfam" id="PF00668">
    <property type="entry name" value="Condensation"/>
    <property type="match status" value="2"/>
</dbReference>
<evidence type="ECO:0000259" key="6">
    <source>
        <dbReference type="PROSITE" id="PS50075"/>
    </source>
</evidence>
<dbReference type="InterPro" id="IPR018201">
    <property type="entry name" value="Ketoacyl_synth_AS"/>
</dbReference>
<dbReference type="Pfam" id="PF02801">
    <property type="entry name" value="Ketoacyl-synt_C"/>
    <property type="match status" value="1"/>
</dbReference>
<evidence type="ECO:0000259" key="7">
    <source>
        <dbReference type="PROSITE" id="PS52004"/>
    </source>
</evidence>
<dbReference type="InterPro" id="IPR023213">
    <property type="entry name" value="CAT-like_dom_sf"/>
</dbReference>
<dbReference type="GO" id="GO:0044550">
    <property type="term" value="P:secondary metabolite biosynthetic process"/>
    <property type="evidence" value="ECO:0007669"/>
    <property type="project" value="UniProtKB-ARBA"/>
</dbReference>
<dbReference type="Gene3D" id="2.30.38.10">
    <property type="entry name" value="Luciferase, Domain 3"/>
    <property type="match status" value="1"/>
</dbReference>
<feature type="domain" description="Ketosynthase family 3 (KS3)" evidence="7">
    <location>
        <begin position="2140"/>
        <end position="2553"/>
    </location>
</feature>
<dbReference type="GO" id="GO:0016491">
    <property type="term" value="F:oxidoreductase activity"/>
    <property type="evidence" value="ECO:0007669"/>
    <property type="project" value="InterPro"/>
</dbReference>
<dbReference type="Gene3D" id="3.40.47.10">
    <property type="match status" value="1"/>
</dbReference>
<dbReference type="FunFam" id="3.40.50.980:FF:000002">
    <property type="entry name" value="Enterobactin synthetase component F"/>
    <property type="match status" value="1"/>
</dbReference>
<evidence type="ECO:0000256" key="5">
    <source>
        <dbReference type="SAM" id="MobiDB-lite"/>
    </source>
</evidence>
<dbReference type="Gene3D" id="3.30.559.30">
    <property type="entry name" value="Nonribosomal peptide synthetase, condensation domain"/>
    <property type="match status" value="2"/>
</dbReference>
<dbReference type="CDD" id="cd02142">
    <property type="entry name" value="McbC_SagB-like_oxidoreductase"/>
    <property type="match status" value="1"/>
</dbReference>
<dbReference type="PANTHER" id="PTHR45527:SF1">
    <property type="entry name" value="FATTY ACID SYNTHASE"/>
    <property type="match status" value="1"/>
</dbReference>
<dbReference type="InterPro" id="IPR000873">
    <property type="entry name" value="AMP-dep_synth/lig_dom"/>
</dbReference>
<dbReference type="InterPro" id="IPR025110">
    <property type="entry name" value="AMP-bd_C"/>
</dbReference>
<protein>
    <submittedName>
        <fullName evidence="8">Amino acid adenylation domain-containing protein</fullName>
    </submittedName>
</protein>
<dbReference type="SUPFAM" id="SSF47336">
    <property type="entry name" value="ACP-like"/>
    <property type="match status" value="3"/>
</dbReference>
<dbReference type="Gene3D" id="1.10.1200.10">
    <property type="entry name" value="ACP-like"/>
    <property type="match status" value="2"/>
</dbReference>
<comment type="cofactor">
    <cofactor evidence="1">
        <name>pantetheine 4'-phosphate</name>
        <dbReference type="ChEBI" id="CHEBI:47942"/>
    </cofactor>
</comment>
<evidence type="ECO:0000256" key="4">
    <source>
        <dbReference type="ARBA" id="ARBA00022679"/>
    </source>
</evidence>
<dbReference type="PROSITE" id="PS00455">
    <property type="entry name" value="AMP_BINDING"/>
    <property type="match status" value="1"/>
</dbReference>
<dbReference type="InterPro" id="IPR020845">
    <property type="entry name" value="AMP-binding_CS"/>
</dbReference>
<dbReference type="GO" id="GO:0031177">
    <property type="term" value="F:phosphopantetheine binding"/>
    <property type="evidence" value="ECO:0007669"/>
    <property type="project" value="TreeGrafter"/>
</dbReference>
<dbReference type="SUPFAM" id="SSF52777">
    <property type="entry name" value="CoA-dependent acyltransferases"/>
    <property type="match status" value="4"/>
</dbReference>
<dbReference type="InterPro" id="IPR001242">
    <property type="entry name" value="Condensation_dom"/>
</dbReference>
<keyword evidence="3" id="KW-0597">Phosphoprotein</keyword>
<dbReference type="InterPro" id="IPR009081">
    <property type="entry name" value="PP-bd_ACP"/>
</dbReference>
<organism evidence="8 9">
    <name type="scientific">Spirosoma fluviale</name>
    <dbReference type="NCBI Taxonomy" id="1597977"/>
    <lineage>
        <taxon>Bacteria</taxon>
        <taxon>Pseudomonadati</taxon>
        <taxon>Bacteroidota</taxon>
        <taxon>Cytophagia</taxon>
        <taxon>Cytophagales</taxon>
        <taxon>Cytophagaceae</taxon>
        <taxon>Spirosoma</taxon>
    </lineage>
</organism>
<keyword evidence="2" id="KW-0596">Phosphopantetheine</keyword>
<dbReference type="GO" id="GO:0016874">
    <property type="term" value="F:ligase activity"/>
    <property type="evidence" value="ECO:0007669"/>
    <property type="project" value="UniProtKB-KW"/>
</dbReference>
<dbReference type="SUPFAM" id="SSF56801">
    <property type="entry name" value="Acetyl-CoA synthetase-like"/>
    <property type="match status" value="1"/>
</dbReference>
<dbReference type="Pfam" id="PF00550">
    <property type="entry name" value="PP-binding"/>
    <property type="match status" value="1"/>
</dbReference>
<keyword evidence="9" id="KW-1185">Reference proteome</keyword>
<dbReference type="InterPro" id="IPR010071">
    <property type="entry name" value="AA_adenyl_dom"/>
</dbReference>
<reference evidence="9" key="1">
    <citation type="submission" date="2017-09" db="EMBL/GenBank/DDBJ databases">
        <authorList>
            <person name="Varghese N."/>
            <person name="Submissions S."/>
        </authorList>
    </citation>
    <scope>NUCLEOTIDE SEQUENCE [LARGE SCALE GENOMIC DNA]</scope>
    <source>
        <strain evidence="9">DSM 29961</strain>
    </source>
</reference>
<proteinExistence type="predicted"/>
<dbReference type="RefSeq" id="WP_097131660.1">
    <property type="nucleotide sequence ID" value="NZ_OCNH01000009.1"/>
</dbReference>
<dbReference type="Gene3D" id="3.40.50.980">
    <property type="match status" value="2"/>
</dbReference>
<dbReference type="Pfam" id="PF22621">
    <property type="entry name" value="CurL-like_PKS_C"/>
    <property type="match status" value="1"/>
</dbReference>
<evidence type="ECO:0000256" key="3">
    <source>
        <dbReference type="ARBA" id="ARBA00022553"/>
    </source>
</evidence>
<dbReference type="InterPro" id="IPR000415">
    <property type="entry name" value="Nitroreductase-like"/>
</dbReference>
<accession>A0A286GUG1</accession>
<dbReference type="Gene3D" id="3.30.300.30">
    <property type="match status" value="1"/>
</dbReference>
<dbReference type="InterPro" id="IPR045851">
    <property type="entry name" value="AMP-bd_C_sf"/>
</dbReference>
<dbReference type="FunFam" id="3.30.300.30:FF:000010">
    <property type="entry name" value="Enterobactin synthetase component F"/>
    <property type="match status" value="1"/>
</dbReference>
<dbReference type="Pfam" id="PF00109">
    <property type="entry name" value="ketoacyl-synt"/>
    <property type="match status" value="1"/>
</dbReference>
<dbReference type="EMBL" id="OCNH01000009">
    <property type="protein sequence ID" value="SOD99161.1"/>
    <property type="molecule type" value="Genomic_DNA"/>
</dbReference>
<dbReference type="CDD" id="cd00833">
    <property type="entry name" value="PKS"/>
    <property type="match status" value="1"/>
</dbReference>
<evidence type="ECO:0000313" key="8">
    <source>
        <dbReference type="EMBL" id="SOD99161.1"/>
    </source>
</evidence>
<keyword evidence="4" id="KW-0808">Transferase</keyword>
<dbReference type="OrthoDB" id="4317020at2"/>
<dbReference type="GO" id="GO:0004315">
    <property type="term" value="F:3-oxoacyl-[acyl-carrier-protein] synthase activity"/>
    <property type="evidence" value="ECO:0007669"/>
    <property type="project" value="InterPro"/>
</dbReference>
<dbReference type="GO" id="GO:0043041">
    <property type="term" value="P:amino acid activation for nonribosomal peptide biosynthetic process"/>
    <property type="evidence" value="ECO:0007669"/>
    <property type="project" value="TreeGrafter"/>
</dbReference>
<dbReference type="PROSITE" id="PS50075">
    <property type="entry name" value="CARRIER"/>
    <property type="match status" value="2"/>
</dbReference>
<dbReference type="InterPro" id="IPR020841">
    <property type="entry name" value="PKS_Beta-ketoAc_synthase_dom"/>
</dbReference>
<dbReference type="InterPro" id="IPR014031">
    <property type="entry name" value="Ketoacyl_synth_C"/>
</dbReference>
<dbReference type="GO" id="GO:0005737">
    <property type="term" value="C:cytoplasm"/>
    <property type="evidence" value="ECO:0007669"/>
    <property type="project" value="TreeGrafter"/>
</dbReference>
<dbReference type="PROSITE" id="PS00606">
    <property type="entry name" value="KS3_1"/>
    <property type="match status" value="1"/>
</dbReference>
<dbReference type="CDD" id="cd17646">
    <property type="entry name" value="A_NRPS_AB3403-like"/>
    <property type="match status" value="1"/>
</dbReference>
<dbReference type="Gene3D" id="3.40.109.10">
    <property type="entry name" value="NADH Oxidase"/>
    <property type="match status" value="2"/>
</dbReference>
<dbReference type="SUPFAM" id="SSF53901">
    <property type="entry name" value="Thiolase-like"/>
    <property type="match status" value="1"/>
</dbReference>
<dbReference type="PANTHER" id="PTHR45527">
    <property type="entry name" value="NONRIBOSOMAL PEPTIDE SYNTHETASE"/>
    <property type="match status" value="1"/>
</dbReference>
<dbReference type="NCBIfam" id="TIGR01733">
    <property type="entry name" value="AA-adenyl-dom"/>
    <property type="match status" value="1"/>
</dbReference>
<dbReference type="Pfam" id="PF13193">
    <property type="entry name" value="AMP-binding_C"/>
    <property type="match status" value="1"/>
</dbReference>
<feature type="domain" description="Carrier" evidence="6">
    <location>
        <begin position="1602"/>
        <end position="1682"/>
    </location>
</feature>
<dbReference type="Gene3D" id="3.30.559.10">
    <property type="entry name" value="Chloramphenicol acetyltransferase-like domain"/>
    <property type="match status" value="2"/>
</dbReference>
<dbReference type="FunFam" id="3.40.50.12780:FF:000012">
    <property type="entry name" value="Non-ribosomal peptide synthetase"/>
    <property type="match status" value="1"/>
</dbReference>
<dbReference type="InterPro" id="IPR016039">
    <property type="entry name" value="Thiolase-like"/>
</dbReference>
<dbReference type="PROSITE" id="PS52004">
    <property type="entry name" value="KS3_2"/>
    <property type="match status" value="1"/>
</dbReference>
<evidence type="ECO:0000313" key="9">
    <source>
        <dbReference type="Proteomes" id="UP000219452"/>
    </source>
</evidence>
<sequence length="2826" mass="314593">METTQFYTWSEQQKRDWLSRRLQTTAKRPVAVPSDLSNQPAASNLADRTNRSGPYPLTDIQTSFLVGKSIGAKSDRVGCHYYCEFRFDAIENDRLQDALNLVVARHDILRTQIRTDGTQQLRSDTPVIQIPTTPVDGLFHEENKTLMAVRRELSHRFYTADEWPYFQLCITKFIDAAVLHFSIDEWIADAMSVETLLGELEIAYQGHVLTSPSAQFSDYQQQLERVSSPGKAQQQLENYWKPKLATLPADPAPFPQTTKTPSNGVYFERKTRSFIVSAGHWQRIQRFCDQQQVSASALLVTILAESLFFRREPGQYPILMTFFNRFPVLPKVDTIVGPFISSSIFQASVRQELPLREVVAEHQKQLWNDLDHSVVSGIAVLRSLKQAQSVASSYSIPVVFTSLLNTLAREQSTWRDRLTYSISQTPQIFFDHQVFSNNGQLHLKFDYVDEVVGAEWAESTMHLYVNTLLAIAAMEPETDSDVTVAQLLNRVASTSKSFINTGEARNLPQSAATANSVFPLTALQQAYCFGRNRQQGQSRTSSSVYYEFEVETIDVARLETALNDLIGTHDMMRAVVFPARNQQQVLTNPGHYAIQTQSVGPDKSGIQQARLKQRERFVNHEFVLSQWPLFQVAVSRFEGASAVLHVLFDTLVFDGQSINTILYQLIRHYQDATYVLPRPTFSFRQHVVQLEQFSLSKASVPAWTYWKDKFATLPVAPRLAVGQGAVAASSGRVRHDYEFDAWPQLVAKAQELGVEPGVLLFSLYQYVLEQAQPDAQPFTLVMVNWDRPIYQSDLKTTVGDFTLVSWITSPAEAPRSLTDRILANDRQNRQDVYYSSVSGLSGYQRAAATDSRLRQQQYPYVFTNLISDTQSLFVDPGFRLSYSLSTTPNVFLDVINFAIGDRLHFHWDETEGVFPAGLISSLFSAYIRLLDYVATTPNAWTMHDFSILQDDVATATVDATTDQLINSSTGPWNDTFQPYDLTTPIHKHIEARAAEQPAHPAVVVNGQSINYGEFNANANALAACLRDKGTAANQVVAVLMDRSYEMVLTLVAILKAGGAYLPIDPSLPAERIAHMLENAGVRVLCMQDTYQHLVERFDGQRINCQREFDQIYASYPAHNPNVVSDPESLAYVIYTSGSTGKPKGCMISHRAIANRLLWMQAAYPLQTSDKILQKTPYSFDVSVWEFFWPLMMGATVVVAKPNGHRDPRYLVNLINQEGVTVCHFVPSMFAVFLNEPQVSTCQTLRYIFTSGEALPYTLIERHADQLAAVLVNLYGPTEAAVDVTYWNCEKRADKKVFIGRPIANIQIHILDEHLNPVPVGETGELYLAGVGLAQGYLNNPALTQERFIDNPINPQFSAKLYKTGDEGRYDTDGNIEFLGRRDFQVKIRGLRIELGEIELALLAINTIREAVVLVQDAAGADPRLVAYLTVSNHFDLTDVRRQLAAQLPAYCLPQHIVVLDTLPVTVHGKLDRHALPWPVPAATGDAEQKLAESNDTAQRITRLVSEFAQAMTESLQITKLSATSDFFELGATSFTLINVLQQVAGKDAELELPIDIVMANPTLQGIQDYLQHTFQKLPDATSATLIDRVAIKIEQTTQPKPVNNDALVADLMAFVQTFLQQQLRLTDAIQENTNFFELGATSLTIINLAQSLSEQFACDVSVEELLGVSTLRTLRTYLKQTTAPAPAIVHQPAASVLEEVLPFNEFSAWLENLKALEYEGKMRYAYPSAGGVYPLQTYVYVKPDRIEGITAGYYYYHPLEHALYALSGQRQLSAYTKSTAARLVDEAAFVVFFVGCLDAIEPLYLNVSSYFITLDAGYAGQLLFDKRGALQLTTTTAFNSEAIRTDLQLDGRYVFTYALVGTTGSSARHWQSTGLFDQLTVGQPETLAFRQADELNELKYSRLTAEQKQELENRHLQIRVFKPDQTRIALAATGAGMTSSTYRQRSAKRQFTGQLIPQAQLIDWLKQETVTMAASLRILIYVKPNSVKSLEAGYYWYNAELNRLDVSELIEDTGLVNCHTPFNRAHYQASAFSIFLVSDSIQSQQQDGEAAFHNALLRAGSSGQSWIQSQSRYCLGLCPIGGFNYEYIRNRLRLAPSSQLIHSLLGGAYDYASNMAATSNPSSTDSDKRISIGDSPVRRMQDIAIVGVNVRVPMADDLDTFWQNLYEGRNGIGPIPADRWLSTRDSGGFIRDIDQFDAAFFGISAYEADYLDPQVRLLLESVWCALEDAGWSVAQLKETHQTDNTKVGVFVGCMYEHYHLLTNDPDERAMLALHSYSSLANRISHFFDFRGPSLAIDTACSSSLMAIHLACENIRQGNCQMAVAGGINLTLHPSKYQALQKLGLISSDTSLSRSFGNTDGYVPGEGLGMVVMKPLEAAIRDHDFIYGVVKGSASNHCGRSSGYSMPNSQAYVDLMTEAVEQSGVDPATISFVESAANGAPLSDTVEFTALKTFFKAHVPSESIPIGTVKSNIGHLEAASGLSQLTKVLLQLQHRKLVPTINHQPVNPLINIAQSPFRFVEQPTDWLAGPAGLRRAGIGSFAAGGTNVFMVVEEGPNQPAVPAGNQFLFCFSAPGHQQLNDLLQRMLVYLADHPSVSLANVSYTLANGRNHFAHRIAIVATSLAELSQKISEYVETRQPAEGVYAPLTPVESPIRLSSKSRFATLLRESLSQAIFEDIASLWTTGFGVDWYDIMKVMPGSRIPLPTTPFQKKRHWLPGASVADGYAIEAPDVTLAGRFTLAEASEPDSDVTAKIRHELAAILRIDVAALLPHEQLTEPVNSLVKIRLMNRLMEQYSVLLKASRFVQCKSIHAIQDYLNEQIVALQEA</sequence>
<dbReference type="Pfam" id="PF00501">
    <property type="entry name" value="AMP-binding"/>
    <property type="match status" value="1"/>
</dbReference>
<feature type="region of interest" description="Disordered" evidence="5">
    <location>
        <begin position="31"/>
        <end position="54"/>
    </location>
</feature>
<evidence type="ECO:0000256" key="1">
    <source>
        <dbReference type="ARBA" id="ARBA00001957"/>
    </source>
</evidence>
<evidence type="ECO:0000256" key="2">
    <source>
        <dbReference type="ARBA" id="ARBA00022450"/>
    </source>
</evidence>
<dbReference type="InterPro" id="IPR036736">
    <property type="entry name" value="ACP-like_sf"/>
</dbReference>
<dbReference type="InterPro" id="IPR014030">
    <property type="entry name" value="Ketoacyl_synth_N"/>
</dbReference>
<dbReference type="GO" id="GO:0006633">
    <property type="term" value="P:fatty acid biosynthetic process"/>
    <property type="evidence" value="ECO:0007669"/>
    <property type="project" value="InterPro"/>
</dbReference>
<gene>
    <name evidence="8" type="ORF">SAMN06269250_6297</name>
</gene>
<dbReference type="SMART" id="SM00825">
    <property type="entry name" value="PKS_KS"/>
    <property type="match status" value="1"/>
</dbReference>
<dbReference type="FunFam" id="3.40.50.980:FF:000001">
    <property type="entry name" value="Non-ribosomal peptide synthetase"/>
    <property type="match status" value="1"/>
</dbReference>
<feature type="domain" description="Carrier" evidence="6">
    <location>
        <begin position="1494"/>
        <end position="1574"/>
    </location>
</feature>
<name>A0A286GUG1_9BACT</name>